<sequence length="366" mass="39769">MLATFAAPGVLHAATPTSSRRSLVLVGSHGDDGIQFYNWDPESGTLTRSGVAARIPKVAWLAFSHGHDFVYSASELDSFQGKPTGEVASFRLAGTELQPLSARNSAGTGTCHVAPDNTGRMLLAADYTGASAASFRIQDGKLSEPVWTEHYTVHGPNPDRQQTAHAHFASFSPDNRFAYINDLGGDCIHIYKPDPATAQMSPAGTYHGAPGSGARTLHFHPNGRTAYCMNELVSTVDVLDWHRDDGSLTLVNRIHLLPDDFHGLTRGCDTVITRDGRFVYFANRDEDFLYAFHADPKTGALTPIKRSNCGGKIPRNFTLDPTERWMLVANQDSNLISIFARNPATGELADEGKSVAAEIPMRILFV</sequence>
<gene>
    <name evidence="3" type="primary">pgl</name>
    <name evidence="3" type="ORF">SBA5_290183</name>
</gene>
<evidence type="ECO:0000313" key="4">
    <source>
        <dbReference type="Proteomes" id="UP000239735"/>
    </source>
</evidence>
<dbReference type="Proteomes" id="UP000239735">
    <property type="component" value="Unassembled WGS sequence"/>
</dbReference>
<evidence type="ECO:0000313" key="3">
    <source>
        <dbReference type="EMBL" id="SPE20329.1"/>
    </source>
</evidence>
<keyword evidence="2" id="KW-0313">Glucose metabolism</keyword>
<dbReference type="InterPro" id="IPR015943">
    <property type="entry name" value="WD40/YVTN_repeat-like_dom_sf"/>
</dbReference>
<dbReference type="Pfam" id="PF10282">
    <property type="entry name" value="Lactonase"/>
    <property type="match status" value="1"/>
</dbReference>
<dbReference type="EMBL" id="OKRB01000085">
    <property type="protein sequence ID" value="SPE20329.1"/>
    <property type="molecule type" value="Genomic_DNA"/>
</dbReference>
<protein>
    <submittedName>
        <fullName evidence="3">Putative 6-phosphogluconolactonase, YbhE-type</fullName>
        <ecNumber evidence="3">3.1.1.31</ecNumber>
    </submittedName>
</protein>
<dbReference type="PANTHER" id="PTHR30344">
    <property type="entry name" value="6-PHOSPHOGLUCONOLACTONASE-RELATED"/>
    <property type="match status" value="1"/>
</dbReference>
<evidence type="ECO:0000256" key="2">
    <source>
        <dbReference type="ARBA" id="ARBA00022526"/>
    </source>
</evidence>
<organism evidence="3 4">
    <name type="scientific">Candidatus Sulfuritelmatomonas gaucii</name>
    <dbReference type="NCBI Taxonomy" id="2043161"/>
    <lineage>
        <taxon>Bacteria</taxon>
        <taxon>Pseudomonadati</taxon>
        <taxon>Acidobacteriota</taxon>
        <taxon>Terriglobia</taxon>
        <taxon>Terriglobales</taxon>
        <taxon>Acidobacteriaceae</taxon>
        <taxon>Candidatus Sulfuritelmatomonas</taxon>
    </lineage>
</organism>
<proteinExistence type="inferred from homology"/>
<dbReference type="InterPro" id="IPR011048">
    <property type="entry name" value="Haem_d1_sf"/>
</dbReference>
<evidence type="ECO:0000256" key="1">
    <source>
        <dbReference type="ARBA" id="ARBA00005564"/>
    </source>
</evidence>
<name>A0A2N9LAK9_9BACT</name>
<dbReference type="PANTHER" id="PTHR30344:SF1">
    <property type="entry name" value="6-PHOSPHOGLUCONOLACTONASE"/>
    <property type="match status" value="1"/>
</dbReference>
<dbReference type="EC" id="3.1.1.31" evidence="3"/>
<comment type="similarity">
    <text evidence="1">Belongs to the cycloisomerase 2 family.</text>
</comment>
<keyword evidence="3" id="KW-0378">Hydrolase</keyword>
<dbReference type="AlphaFoldDB" id="A0A2N9LAK9"/>
<reference evidence="4" key="1">
    <citation type="submission" date="2018-02" db="EMBL/GenBank/DDBJ databases">
        <authorList>
            <person name="Hausmann B."/>
        </authorList>
    </citation>
    <scope>NUCLEOTIDE SEQUENCE [LARGE SCALE GENOMIC DNA]</scope>
    <source>
        <strain evidence="4">Peat soil MAG SbA5</strain>
    </source>
</reference>
<dbReference type="Gene3D" id="2.130.10.10">
    <property type="entry name" value="YVTN repeat-like/Quinoprotein amine dehydrogenase"/>
    <property type="match status" value="1"/>
</dbReference>
<dbReference type="GO" id="GO:0006006">
    <property type="term" value="P:glucose metabolic process"/>
    <property type="evidence" value="ECO:0007669"/>
    <property type="project" value="UniProtKB-KW"/>
</dbReference>
<dbReference type="InterPro" id="IPR019405">
    <property type="entry name" value="Lactonase_7-beta_prop"/>
</dbReference>
<keyword evidence="2" id="KW-0119">Carbohydrate metabolism</keyword>
<dbReference type="InterPro" id="IPR050282">
    <property type="entry name" value="Cycloisomerase_2"/>
</dbReference>
<accession>A0A2N9LAK9</accession>
<dbReference type="SUPFAM" id="SSF51004">
    <property type="entry name" value="C-terminal (heme d1) domain of cytochrome cd1-nitrite reductase"/>
    <property type="match status" value="1"/>
</dbReference>
<dbReference type="GO" id="GO:0017057">
    <property type="term" value="F:6-phosphogluconolactonase activity"/>
    <property type="evidence" value="ECO:0007669"/>
    <property type="project" value="UniProtKB-EC"/>
</dbReference>